<dbReference type="PROSITE" id="PS51257">
    <property type="entry name" value="PROKAR_LIPOPROTEIN"/>
    <property type="match status" value="1"/>
</dbReference>
<evidence type="ECO:0000313" key="2">
    <source>
        <dbReference type="Proteomes" id="UP000216840"/>
    </source>
</evidence>
<proteinExistence type="predicted"/>
<dbReference type="AlphaFoldDB" id="A0A265UX13"/>
<evidence type="ECO:0000313" key="1">
    <source>
        <dbReference type="EMBL" id="OZV69855.1"/>
    </source>
</evidence>
<name>A0A265UX13_9FLAO</name>
<dbReference type="OrthoDB" id="1421611at2"/>
<dbReference type="Proteomes" id="UP000216840">
    <property type="component" value="Unassembled WGS sequence"/>
</dbReference>
<reference evidence="1 2" key="1">
    <citation type="submission" date="2017-05" db="EMBL/GenBank/DDBJ databases">
        <title>The draft genome sequence of Idiomarina salinarum WNB302.</title>
        <authorList>
            <person name="Sun Y."/>
            <person name="Chen B."/>
            <person name="Du Z."/>
        </authorList>
    </citation>
    <scope>NUCLEOTIDE SEQUENCE [LARGE SCALE GENOMIC DNA]</scope>
    <source>
        <strain evidence="1 2">WNB302</strain>
    </source>
</reference>
<dbReference type="EMBL" id="NGJN01000002">
    <property type="protein sequence ID" value="OZV69855.1"/>
    <property type="molecule type" value="Genomic_DNA"/>
</dbReference>
<sequence>MKPKHVLVALALVLFSSCIVKSINPFYLKEKVKFNPKLVGSWSSSKTSTWEIVSFKTAYEAENNDKAQLSKEERDAFERYKEAYIIEYTSSNKEASFIAMPFLVGEHLFLDFTPFEYESEDLNSLAAQHLLKTHSVTYVDFQDDGSIKLKWLDESVVKELIKSNKMRIKHEETGIDDDFVLTASSDELYRFLEKFMASDIENKWDKDVIKTLKPNNA</sequence>
<protein>
    <recommendedName>
        <fullName evidence="3">Lipoprotein</fullName>
    </recommendedName>
</protein>
<comment type="caution">
    <text evidence="1">The sequence shown here is derived from an EMBL/GenBank/DDBJ whole genome shotgun (WGS) entry which is preliminary data.</text>
</comment>
<gene>
    <name evidence="1" type="ORF">CA834_04340</name>
</gene>
<evidence type="ECO:0008006" key="3">
    <source>
        <dbReference type="Google" id="ProtNLM"/>
    </source>
</evidence>
<dbReference type="RefSeq" id="WP_094967448.1">
    <property type="nucleotide sequence ID" value="NZ_NGJN01000002.1"/>
</dbReference>
<keyword evidence="2" id="KW-1185">Reference proteome</keyword>
<organism evidence="1 2">
    <name type="scientific">Winogradskyella aurantia</name>
    <dbReference type="NCBI Taxonomy" id="1915063"/>
    <lineage>
        <taxon>Bacteria</taxon>
        <taxon>Pseudomonadati</taxon>
        <taxon>Bacteroidota</taxon>
        <taxon>Flavobacteriia</taxon>
        <taxon>Flavobacteriales</taxon>
        <taxon>Flavobacteriaceae</taxon>
        <taxon>Winogradskyella</taxon>
    </lineage>
</organism>
<accession>A0A265UX13</accession>